<name>A0AAV5INN4_9ROSI</name>
<proteinExistence type="predicted"/>
<dbReference type="EMBL" id="BPVZ01000017">
    <property type="protein sequence ID" value="GKV01469.1"/>
    <property type="molecule type" value="Genomic_DNA"/>
</dbReference>
<keyword evidence="3" id="KW-1185">Reference proteome</keyword>
<evidence type="ECO:0000256" key="1">
    <source>
        <dbReference type="SAM" id="Phobius"/>
    </source>
</evidence>
<keyword evidence="1" id="KW-0812">Transmembrane</keyword>
<feature type="transmembrane region" description="Helical" evidence="1">
    <location>
        <begin position="35"/>
        <end position="56"/>
    </location>
</feature>
<comment type="caution">
    <text evidence="2">The sequence shown here is derived from an EMBL/GenBank/DDBJ whole genome shotgun (WGS) entry which is preliminary data.</text>
</comment>
<accession>A0AAV5INN4</accession>
<dbReference type="Proteomes" id="UP001054252">
    <property type="component" value="Unassembled WGS sequence"/>
</dbReference>
<sequence length="60" mass="6843">MLRDYLLCLAMILLQVAYAVMNIISKLAMESGMKPLILLAYSQIFSVTVITAVAFFKERW</sequence>
<evidence type="ECO:0000313" key="3">
    <source>
        <dbReference type="Proteomes" id="UP001054252"/>
    </source>
</evidence>
<gene>
    <name evidence="2" type="ORF">SLEP1_g14019</name>
</gene>
<keyword evidence="1" id="KW-1133">Transmembrane helix</keyword>
<reference evidence="2 3" key="1">
    <citation type="journal article" date="2021" name="Commun. Biol.">
        <title>The genome of Shorea leprosula (Dipterocarpaceae) highlights the ecological relevance of drought in aseasonal tropical rainforests.</title>
        <authorList>
            <person name="Ng K.K.S."/>
            <person name="Kobayashi M.J."/>
            <person name="Fawcett J.A."/>
            <person name="Hatakeyama M."/>
            <person name="Paape T."/>
            <person name="Ng C.H."/>
            <person name="Ang C.C."/>
            <person name="Tnah L.H."/>
            <person name="Lee C.T."/>
            <person name="Nishiyama T."/>
            <person name="Sese J."/>
            <person name="O'Brien M.J."/>
            <person name="Copetti D."/>
            <person name="Mohd Noor M.I."/>
            <person name="Ong R.C."/>
            <person name="Putra M."/>
            <person name="Sireger I.Z."/>
            <person name="Indrioko S."/>
            <person name="Kosugi Y."/>
            <person name="Izuno A."/>
            <person name="Isagi Y."/>
            <person name="Lee S.L."/>
            <person name="Shimizu K.K."/>
        </authorList>
    </citation>
    <scope>NUCLEOTIDE SEQUENCE [LARGE SCALE GENOMIC DNA]</scope>
    <source>
        <strain evidence="2">214</strain>
    </source>
</reference>
<protein>
    <recommendedName>
        <fullName evidence="4">WAT1-related protein</fullName>
    </recommendedName>
</protein>
<keyword evidence="1" id="KW-0472">Membrane</keyword>
<evidence type="ECO:0000313" key="2">
    <source>
        <dbReference type="EMBL" id="GKV01469.1"/>
    </source>
</evidence>
<organism evidence="2 3">
    <name type="scientific">Rubroshorea leprosula</name>
    <dbReference type="NCBI Taxonomy" id="152421"/>
    <lineage>
        <taxon>Eukaryota</taxon>
        <taxon>Viridiplantae</taxon>
        <taxon>Streptophyta</taxon>
        <taxon>Embryophyta</taxon>
        <taxon>Tracheophyta</taxon>
        <taxon>Spermatophyta</taxon>
        <taxon>Magnoliopsida</taxon>
        <taxon>eudicotyledons</taxon>
        <taxon>Gunneridae</taxon>
        <taxon>Pentapetalae</taxon>
        <taxon>rosids</taxon>
        <taxon>malvids</taxon>
        <taxon>Malvales</taxon>
        <taxon>Dipterocarpaceae</taxon>
        <taxon>Rubroshorea</taxon>
    </lineage>
</organism>
<dbReference type="AlphaFoldDB" id="A0AAV5INN4"/>
<evidence type="ECO:0008006" key="4">
    <source>
        <dbReference type="Google" id="ProtNLM"/>
    </source>
</evidence>